<feature type="compositionally biased region" description="Basic residues" evidence="1">
    <location>
        <begin position="36"/>
        <end position="53"/>
    </location>
</feature>
<feature type="compositionally biased region" description="Acidic residues" evidence="1">
    <location>
        <begin position="158"/>
        <end position="170"/>
    </location>
</feature>
<accession>J8QH10</accession>
<evidence type="ECO:0000313" key="2">
    <source>
        <dbReference type="EMBL" id="EJT53003.1"/>
    </source>
</evidence>
<sequence length="539" mass="58350">MPRIVRNRPTWASASASSDTESDSESGVKTQASTKKIAKPRTYARKSNVRSRAAKAPIFKDGEQLELDSENEELVISNPSLPGIGTTIILSDSEEEQPLSQIKAKTKENTVGNTPTKEKTLEIDQDQEQQPMDVDVDDGHVQEKQASQKQVSEAHGQEEEDELHSDDEPEDVKGSTNKHTLINDRFYSASPPLTSIDTCDELQDALAHTTISKPTVKPKRGCSAKKTAKKVGGNTSTASSPARFAPYGRARPRPRASSVGSIGTGDEDVGIPQAPRRLPQRYLTSQEVDLMIARLEAIRPEISKPNGPSGKAIYADLLASIDVKPGTRVIFPSIPARVGPHLLRGYAATVPENKTPAGLMKAFGAGPGDPALMPIADVTTFSFKKKDEDVTFNTATPVVAPTTKLWTVSSLLEWQSDSVGFCQFPTRSNSVQPPLPPLLTSLQAIEDSAEHFLPHFPPCAHCVKIGNLACFYDHRTQSTKQTCVPCTRVNLSCEWAKVSPRHEQDLAMKELQGLAAGAGADPDRVKSATASYNKAKRSA</sequence>
<dbReference type="RefSeq" id="XP_014184490.1">
    <property type="nucleotide sequence ID" value="XM_014329015.1"/>
</dbReference>
<feature type="region of interest" description="Disordered" evidence="1">
    <location>
        <begin position="1"/>
        <end position="55"/>
    </location>
</feature>
<dbReference type="VEuPathDB" id="FungiDB:A1Q1_00317"/>
<dbReference type="GeneID" id="25983831"/>
<comment type="caution">
    <text evidence="2">The sequence shown here is derived from an EMBL/GenBank/DDBJ whole genome shotgun (WGS) entry which is preliminary data.</text>
</comment>
<dbReference type="AlphaFoldDB" id="J8QH10"/>
<feature type="region of interest" description="Disordered" evidence="1">
    <location>
        <begin position="78"/>
        <end position="179"/>
    </location>
</feature>
<feature type="region of interest" description="Disordered" evidence="1">
    <location>
        <begin position="214"/>
        <end position="273"/>
    </location>
</feature>
<gene>
    <name evidence="2" type="ORF">A1Q1_00317</name>
</gene>
<feature type="region of interest" description="Disordered" evidence="1">
    <location>
        <begin position="516"/>
        <end position="539"/>
    </location>
</feature>
<dbReference type="EMBL" id="ALBS01000010">
    <property type="protein sequence ID" value="EJT53003.1"/>
    <property type="molecule type" value="Genomic_DNA"/>
</dbReference>
<evidence type="ECO:0000256" key="1">
    <source>
        <dbReference type="SAM" id="MobiDB-lite"/>
    </source>
</evidence>
<dbReference type="HOGENOM" id="CLU_505464_0_0_1"/>
<proteinExistence type="predicted"/>
<evidence type="ECO:0000313" key="3">
    <source>
        <dbReference type="Proteomes" id="UP000002748"/>
    </source>
</evidence>
<organism evidence="2 3">
    <name type="scientific">Trichosporon asahii var. asahii (strain ATCC 90039 / CBS 2479 / JCM 2466 / KCTC 7840 / NBRC 103889/ NCYC 2677 / UAMH 7654)</name>
    <name type="common">Yeast</name>
    <dbReference type="NCBI Taxonomy" id="1186058"/>
    <lineage>
        <taxon>Eukaryota</taxon>
        <taxon>Fungi</taxon>
        <taxon>Dikarya</taxon>
        <taxon>Basidiomycota</taxon>
        <taxon>Agaricomycotina</taxon>
        <taxon>Tremellomycetes</taxon>
        <taxon>Trichosporonales</taxon>
        <taxon>Trichosporonaceae</taxon>
        <taxon>Trichosporon</taxon>
    </lineage>
</organism>
<protein>
    <submittedName>
        <fullName evidence="2">Uncharacterized protein</fullName>
    </submittedName>
</protein>
<feature type="compositionally biased region" description="Basic residues" evidence="1">
    <location>
        <begin position="216"/>
        <end position="229"/>
    </location>
</feature>
<reference evidence="2 3" key="1">
    <citation type="journal article" date="2012" name="Eukaryot. Cell">
        <title>Draft genome sequence of CBS 2479, the standard type strain of Trichosporon asahii.</title>
        <authorList>
            <person name="Yang R.Y."/>
            <person name="Li H.T."/>
            <person name="Zhu H."/>
            <person name="Zhou G.P."/>
            <person name="Wang M."/>
            <person name="Wang L."/>
        </authorList>
    </citation>
    <scope>NUCLEOTIDE SEQUENCE [LARGE SCALE GENOMIC DNA]</scope>
    <source>
        <strain evidence="3">ATCC 90039 / CBS 2479 / JCM 2466 / KCTC 7840 / NCYC 2677 / UAMH 7654</strain>
    </source>
</reference>
<name>J8QH10_TRIAS</name>
<dbReference type="Proteomes" id="UP000002748">
    <property type="component" value="Unassembled WGS sequence"/>
</dbReference>
<dbReference type="KEGG" id="tasa:A1Q1_00317"/>